<evidence type="ECO:0000256" key="1">
    <source>
        <dbReference type="ARBA" id="ARBA00011764"/>
    </source>
</evidence>
<feature type="domain" description="Myb/SANT-like DNA-binding" evidence="6">
    <location>
        <begin position="8"/>
        <end position="87"/>
    </location>
</feature>
<keyword evidence="4" id="KW-0804">Transcription</keyword>
<dbReference type="EMBL" id="JAVRBK010000002">
    <property type="protein sequence ID" value="KAK5648064.1"/>
    <property type="molecule type" value="Genomic_DNA"/>
</dbReference>
<evidence type="ECO:0000259" key="6">
    <source>
        <dbReference type="Pfam" id="PF13873"/>
    </source>
</evidence>
<evidence type="ECO:0000313" key="7">
    <source>
        <dbReference type="EMBL" id="KAK5648064.1"/>
    </source>
</evidence>
<evidence type="ECO:0000313" key="8">
    <source>
        <dbReference type="Proteomes" id="UP001329430"/>
    </source>
</evidence>
<protein>
    <recommendedName>
        <fullName evidence="2">Regulatory protein zeste</fullName>
    </recommendedName>
</protein>
<comment type="function">
    <text evidence="5">Involved in transvection phenomena (= synapsis-dependent gene expression), where the synaptic pairing of chromosomes carrying genes with which zeste interacts influences the expression of these genes. Zeste binds to DNA and stimulates transcription from a nearby promoter.</text>
</comment>
<dbReference type="InterPro" id="IPR028002">
    <property type="entry name" value="Myb_DNA-bind_5"/>
</dbReference>
<name>A0AAN7VQQ6_9COLE</name>
<sequence>MSGKVKNRVPNFTTSEKLHLLRIISSKYGSVLEDKKTDRASTEKKSKAWLDMTDEFNATSTTNVFRNTSSLKKCYENRKKELRKTLAEEKKERLLTGGGPPPAVKTDETDDLLMSIMNKSTLVGLHNEFDDDAEESSVTSIVGNQQEISEENAVIVMICK</sequence>
<evidence type="ECO:0000256" key="2">
    <source>
        <dbReference type="ARBA" id="ARBA00016807"/>
    </source>
</evidence>
<keyword evidence="8" id="KW-1185">Reference proteome</keyword>
<dbReference type="AlphaFoldDB" id="A0AAN7VQQ6"/>
<comment type="subunit">
    <text evidence="1">Self-associates forming complexes of several hundred monomers.</text>
</comment>
<reference evidence="7 8" key="1">
    <citation type="journal article" date="2024" name="Insects">
        <title>An Improved Chromosome-Level Genome Assembly of the Firefly Pyrocoelia pectoralis.</title>
        <authorList>
            <person name="Fu X."/>
            <person name="Meyer-Rochow V.B."/>
            <person name="Ballantyne L."/>
            <person name="Zhu X."/>
        </authorList>
    </citation>
    <scope>NUCLEOTIDE SEQUENCE [LARGE SCALE GENOMIC DNA]</scope>
    <source>
        <strain evidence="7">XCY_ONT2</strain>
    </source>
</reference>
<dbReference type="PANTHER" id="PTHR21411:SF0">
    <property type="entry name" value="REGULATORY PROTEIN ZESTE"/>
    <property type="match status" value="1"/>
</dbReference>
<comment type="caution">
    <text evidence="7">The sequence shown here is derived from an EMBL/GenBank/DDBJ whole genome shotgun (WGS) entry which is preliminary data.</text>
</comment>
<organism evidence="7 8">
    <name type="scientific">Pyrocoelia pectoralis</name>
    <dbReference type="NCBI Taxonomy" id="417401"/>
    <lineage>
        <taxon>Eukaryota</taxon>
        <taxon>Metazoa</taxon>
        <taxon>Ecdysozoa</taxon>
        <taxon>Arthropoda</taxon>
        <taxon>Hexapoda</taxon>
        <taxon>Insecta</taxon>
        <taxon>Pterygota</taxon>
        <taxon>Neoptera</taxon>
        <taxon>Endopterygota</taxon>
        <taxon>Coleoptera</taxon>
        <taxon>Polyphaga</taxon>
        <taxon>Elateriformia</taxon>
        <taxon>Elateroidea</taxon>
        <taxon>Lampyridae</taxon>
        <taxon>Lampyrinae</taxon>
        <taxon>Pyrocoelia</taxon>
    </lineage>
</organism>
<evidence type="ECO:0000256" key="5">
    <source>
        <dbReference type="ARBA" id="ARBA00025466"/>
    </source>
</evidence>
<evidence type="ECO:0000256" key="4">
    <source>
        <dbReference type="ARBA" id="ARBA00023163"/>
    </source>
</evidence>
<dbReference type="PANTHER" id="PTHR21411">
    <property type="entry name" value="APONTIC"/>
    <property type="match status" value="1"/>
</dbReference>
<keyword evidence="3" id="KW-0805">Transcription regulation</keyword>
<evidence type="ECO:0000256" key="3">
    <source>
        <dbReference type="ARBA" id="ARBA00023015"/>
    </source>
</evidence>
<accession>A0AAN7VQQ6</accession>
<dbReference type="Pfam" id="PF13873">
    <property type="entry name" value="Myb_DNA-bind_5"/>
    <property type="match status" value="1"/>
</dbReference>
<gene>
    <name evidence="7" type="ORF">RI129_002956</name>
</gene>
<dbReference type="Proteomes" id="UP001329430">
    <property type="component" value="Chromosome 2"/>
</dbReference>
<proteinExistence type="predicted"/>